<dbReference type="OrthoDB" id="285802at2759"/>
<proteinExistence type="predicted"/>
<keyword evidence="3" id="KW-1185">Reference proteome</keyword>
<name>A0A8S4QJF3_9NEOP</name>
<feature type="non-terminal residue" evidence="2">
    <location>
        <position position="1"/>
    </location>
</feature>
<evidence type="ECO:0000256" key="1">
    <source>
        <dbReference type="SAM" id="MobiDB-lite"/>
    </source>
</evidence>
<evidence type="ECO:0000313" key="3">
    <source>
        <dbReference type="Proteomes" id="UP000838756"/>
    </source>
</evidence>
<sequence length="122" mass="13760">KSEENFSKAPTLKTLAKVSGVQLCGKTFRQLEWMVGQHVRWRLLAPTPVTFASLLAQYVVADCDLTTRHPKFVRRFRRDGAKLLEAYLDLTLSGFEPATLGQSRPERFHQLSDDSPTVAAKN</sequence>
<comment type="caution">
    <text evidence="2">The sequence shown here is derived from an EMBL/GenBank/DDBJ whole genome shotgun (WGS) entry which is preliminary data.</text>
</comment>
<evidence type="ECO:0000313" key="2">
    <source>
        <dbReference type="EMBL" id="CAH2211488.1"/>
    </source>
</evidence>
<dbReference type="Proteomes" id="UP000838756">
    <property type="component" value="Unassembled WGS sequence"/>
</dbReference>
<accession>A0A8S4QJF3</accession>
<dbReference type="EMBL" id="CAKXAJ010010494">
    <property type="protein sequence ID" value="CAH2211488.1"/>
    <property type="molecule type" value="Genomic_DNA"/>
</dbReference>
<reference evidence="2" key="1">
    <citation type="submission" date="2022-03" db="EMBL/GenBank/DDBJ databases">
        <authorList>
            <person name="Lindestad O."/>
        </authorList>
    </citation>
    <scope>NUCLEOTIDE SEQUENCE</scope>
</reference>
<organism evidence="2 3">
    <name type="scientific">Pararge aegeria aegeria</name>
    <dbReference type="NCBI Taxonomy" id="348720"/>
    <lineage>
        <taxon>Eukaryota</taxon>
        <taxon>Metazoa</taxon>
        <taxon>Ecdysozoa</taxon>
        <taxon>Arthropoda</taxon>
        <taxon>Hexapoda</taxon>
        <taxon>Insecta</taxon>
        <taxon>Pterygota</taxon>
        <taxon>Neoptera</taxon>
        <taxon>Endopterygota</taxon>
        <taxon>Lepidoptera</taxon>
        <taxon>Glossata</taxon>
        <taxon>Ditrysia</taxon>
        <taxon>Papilionoidea</taxon>
        <taxon>Nymphalidae</taxon>
        <taxon>Satyrinae</taxon>
        <taxon>Satyrini</taxon>
        <taxon>Parargina</taxon>
        <taxon>Pararge</taxon>
    </lineage>
</organism>
<gene>
    <name evidence="2" type="primary">jg26397</name>
    <name evidence="2" type="ORF">PAEG_LOCUS3303</name>
</gene>
<feature type="region of interest" description="Disordered" evidence="1">
    <location>
        <begin position="101"/>
        <end position="122"/>
    </location>
</feature>
<dbReference type="AlphaFoldDB" id="A0A8S4QJF3"/>
<protein>
    <submittedName>
        <fullName evidence="2">Jg26397 protein</fullName>
    </submittedName>
</protein>